<evidence type="ECO:0000313" key="5">
    <source>
        <dbReference type="EMBL" id="SBS72844.1"/>
    </source>
</evidence>
<gene>
    <name evidence="5" type="ORF">MIPYR_30254</name>
</gene>
<dbReference type="InterPro" id="IPR008920">
    <property type="entry name" value="TF_FadR/GntR_C"/>
</dbReference>
<dbReference type="SUPFAM" id="SSF48008">
    <property type="entry name" value="GntR ligand-binding domain-like"/>
    <property type="match status" value="1"/>
</dbReference>
<dbReference type="GO" id="GO:0003700">
    <property type="term" value="F:DNA-binding transcription factor activity"/>
    <property type="evidence" value="ECO:0007669"/>
    <property type="project" value="InterPro"/>
</dbReference>
<dbReference type="SUPFAM" id="SSF46785">
    <property type="entry name" value="Winged helix' DNA-binding domain"/>
    <property type="match status" value="1"/>
</dbReference>
<dbReference type="InterPro" id="IPR036388">
    <property type="entry name" value="WH-like_DNA-bd_sf"/>
</dbReference>
<feature type="domain" description="HTH gntR-type" evidence="4">
    <location>
        <begin position="14"/>
        <end position="81"/>
    </location>
</feature>
<proteinExistence type="predicted"/>
<evidence type="ECO:0000256" key="3">
    <source>
        <dbReference type="ARBA" id="ARBA00023163"/>
    </source>
</evidence>
<organism evidence="5">
    <name type="scientific">uncultured Microbacterium sp</name>
    <dbReference type="NCBI Taxonomy" id="191216"/>
    <lineage>
        <taxon>Bacteria</taxon>
        <taxon>Bacillati</taxon>
        <taxon>Actinomycetota</taxon>
        <taxon>Actinomycetes</taxon>
        <taxon>Micrococcales</taxon>
        <taxon>Microbacteriaceae</taxon>
        <taxon>Microbacterium</taxon>
        <taxon>environmental samples</taxon>
    </lineage>
</organism>
<dbReference type="EMBL" id="FLQR01000007">
    <property type="protein sequence ID" value="SBS72844.1"/>
    <property type="molecule type" value="Genomic_DNA"/>
</dbReference>
<dbReference type="Gene3D" id="1.20.120.530">
    <property type="entry name" value="GntR ligand-binding domain-like"/>
    <property type="match status" value="1"/>
</dbReference>
<accession>A0A1Y5P2B8</accession>
<dbReference type="InterPro" id="IPR000524">
    <property type="entry name" value="Tscrpt_reg_HTH_GntR"/>
</dbReference>
<evidence type="ECO:0000256" key="1">
    <source>
        <dbReference type="ARBA" id="ARBA00023015"/>
    </source>
</evidence>
<dbReference type="Pfam" id="PF07729">
    <property type="entry name" value="FCD"/>
    <property type="match status" value="1"/>
</dbReference>
<dbReference type="AlphaFoldDB" id="A0A1Y5P2B8"/>
<keyword evidence="3" id="KW-0804">Transcription</keyword>
<dbReference type="PANTHER" id="PTHR43537">
    <property type="entry name" value="TRANSCRIPTIONAL REGULATOR, GNTR FAMILY"/>
    <property type="match status" value="1"/>
</dbReference>
<dbReference type="CDD" id="cd07377">
    <property type="entry name" value="WHTH_GntR"/>
    <property type="match status" value="1"/>
</dbReference>
<dbReference type="PRINTS" id="PR00035">
    <property type="entry name" value="HTHGNTR"/>
</dbReference>
<protein>
    <submittedName>
        <fullName evidence="5">Regulatory protein GntR HTH</fullName>
    </submittedName>
</protein>
<dbReference type="PROSITE" id="PS50949">
    <property type="entry name" value="HTH_GNTR"/>
    <property type="match status" value="1"/>
</dbReference>
<reference evidence="5" key="1">
    <citation type="submission" date="2016-03" db="EMBL/GenBank/DDBJ databases">
        <authorList>
            <person name="Ploux O."/>
        </authorList>
    </citation>
    <scope>NUCLEOTIDE SEQUENCE</scope>
    <source>
        <strain evidence="5">UC1</strain>
    </source>
</reference>
<dbReference type="PANTHER" id="PTHR43537:SF52">
    <property type="entry name" value="FATTY ACID METABOLISM REGULATOR PROTEIN"/>
    <property type="match status" value="1"/>
</dbReference>
<name>A0A1Y5P2B8_9MICO</name>
<dbReference type="RefSeq" id="WP_295576166.1">
    <property type="nucleotide sequence ID" value="NZ_FLQR01000007.1"/>
</dbReference>
<dbReference type="Pfam" id="PF00392">
    <property type="entry name" value="GntR"/>
    <property type="match status" value="1"/>
</dbReference>
<sequence length="212" mass="23260">MRPQLPPIELTSGTILSDEVYARIGDAILDGRLAPGQRLRDVDLAADLGVSRTPVREALQRLERFGLVEIAVGRYTRVADYDDQTRGDMGAFTVYMLGNVLHLALMTCSDDELAGLVRAADAVVGAVGHDALRLFDANAALFEKVTFAAGNRVFAGFIRETSVAIRHSLRGWAPFLPDPDQRTEAYLRLRDCIAARDADGAEQTLRRLHNLV</sequence>
<evidence type="ECO:0000256" key="2">
    <source>
        <dbReference type="ARBA" id="ARBA00023125"/>
    </source>
</evidence>
<evidence type="ECO:0000259" key="4">
    <source>
        <dbReference type="PROSITE" id="PS50949"/>
    </source>
</evidence>
<dbReference type="Gene3D" id="1.10.10.10">
    <property type="entry name" value="Winged helix-like DNA-binding domain superfamily/Winged helix DNA-binding domain"/>
    <property type="match status" value="1"/>
</dbReference>
<keyword evidence="1" id="KW-0805">Transcription regulation</keyword>
<dbReference type="InterPro" id="IPR036390">
    <property type="entry name" value="WH_DNA-bd_sf"/>
</dbReference>
<dbReference type="InterPro" id="IPR011711">
    <property type="entry name" value="GntR_C"/>
</dbReference>
<dbReference type="GO" id="GO:0003677">
    <property type="term" value="F:DNA binding"/>
    <property type="evidence" value="ECO:0007669"/>
    <property type="project" value="UniProtKB-KW"/>
</dbReference>
<keyword evidence="2" id="KW-0238">DNA-binding</keyword>
<dbReference type="SMART" id="SM00345">
    <property type="entry name" value="HTH_GNTR"/>
    <property type="match status" value="1"/>
</dbReference>